<name>A0A2G9TZR0_TELCI</name>
<evidence type="ECO:0000313" key="2">
    <source>
        <dbReference type="Proteomes" id="UP000230423"/>
    </source>
</evidence>
<gene>
    <name evidence="1" type="ORF">TELCIR_14994</name>
</gene>
<proteinExistence type="predicted"/>
<evidence type="ECO:0000313" key="1">
    <source>
        <dbReference type="EMBL" id="PIO63407.1"/>
    </source>
</evidence>
<reference evidence="1 2" key="1">
    <citation type="submission" date="2015-09" db="EMBL/GenBank/DDBJ databases">
        <title>Draft genome of the parasitic nematode Teladorsagia circumcincta isolate WARC Sus (inbred).</title>
        <authorList>
            <person name="Mitreva M."/>
        </authorList>
    </citation>
    <scope>NUCLEOTIDE SEQUENCE [LARGE SCALE GENOMIC DNA]</scope>
    <source>
        <strain evidence="1 2">S</strain>
    </source>
</reference>
<protein>
    <submittedName>
        <fullName evidence="1">Uncharacterized protein</fullName>
    </submittedName>
</protein>
<accession>A0A2G9TZR0</accession>
<sequence>MMNQRTYLTVNGCRKFAQSGNLWRVLLTKIWFIPWEYPISTSTDCDCCVKKRRSTNQR</sequence>
<dbReference type="AlphaFoldDB" id="A0A2G9TZR0"/>
<keyword evidence="2" id="KW-1185">Reference proteome</keyword>
<dbReference type="Proteomes" id="UP000230423">
    <property type="component" value="Unassembled WGS sequence"/>
</dbReference>
<dbReference type="EMBL" id="KZ350941">
    <property type="protein sequence ID" value="PIO63407.1"/>
    <property type="molecule type" value="Genomic_DNA"/>
</dbReference>
<organism evidence="1 2">
    <name type="scientific">Teladorsagia circumcincta</name>
    <name type="common">Brown stomach worm</name>
    <name type="synonym">Ostertagia circumcincta</name>
    <dbReference type="NCBI Taxonomy" id="45464"/>
    <lineage>
        <taxon>Eukaryota</taxon>
        <taxon>Metazoa</taxon>
        <taxon>Ecdysozoa</taxon>
        <taxon>Nematoda</taxon>
        <taxon>Chromadorea</taxon>
        <taxon>Rhabditida</taxon>
        <taxon>Rhabditina</taxon>
        <taxon>Rhabditomorpha</taxon>
        <taxon>Strongyloidea</taxon>
        <taxon>Trichostrongylidae</taxon>
        <taxon>Teladorsagia</taxon>
    </lineage>
</organism>